<evidence type="ECO:0000313" key="10">
    <source>
        <dbReference type="EMBL" id="KAG7459164.1"/>
    </source>
</evidence>
<feature type="non-terminal residue" evidence="10">
    <location>
        <position position="1"/>
    </location>
</feature>
<dbReference type="PANTHER" id="PTHR24200:SF6">
    <property type="entry name" value="COILED-COIL DOMAIN-CONTAINING PROTEIN 69"/>
    <property type="match status" value="1"/>
</dbReference>
<evidence type="ECO:0000256" key="6">
    <source>
        <dbReference type="ARBA" id="ARBA00023212"/>
    </source>
</evidence>
<keyword evidence="5 9" id="KW-0175">Coiled coil</keyword>
<dbReference type="AlphaFoldDB" id="A0AAV6PF85"/>
<gene>
    <name evidence="10" type="ORF">JOB18_008369</name>
</gene>
<name>A0AAV6PF85_SOLSE</name>
<accession>A0AAV6PF85</accession>
<protein>
    <recommendedName>
        <fullName evidence="12">Coiled-coil domain containing 69</fullName>
    </recommendedName>
</protein>
<dbReference type="GO" id="GO:0005819">
    <property type="term" value="C:spindle"/>
    <property type="evidence" value="ECO:0007669"/>
    <property type="project" value="UniProtKB-SubCell"/>
</dbReference>
<evidence type="ECO:0000256" key="1">
    <source>
        <dbReference type="ARBA" id="ARBA00004186"/>
    </source>
</evidence>
<dbReference type="EMBL" id="JAGKHQ010001246">
    <property type="protein sequence ID" value="KAG7459164.1"/>
    <property type="molecule type" value="Genomic_DNA"/>
</dbReference>
<proteinExistence type="inferred from homology"/>
<dbReference type="GO" id="GO:0005737">
    <property type="term" value="C:cytoplasm"/>
    <property type="evidence" value="ECO:0007669"/>
    <property type="project" value="TreeGrafter"/>
</dbReference>
<keyword evidence="11" id="KW-1185">Reference proteome</keyword>
<keyword evidence="3" id="KW-0963">Cytoplasm</keyword>
<evidence type="ECO:0000256" key="9">
    <source>
        <dbReference type="SAM" id="Coils"/>
    </source>
</evidence>
<evidence type="ECO:0000256" key="7">
    <source>
        <dbReference type="ARBA" id="ARBA00023288"/>
    </source>
</evidence>
<keyword evidence="7" id="KW-0449">Lipoprotein</keyword>
<reference evidence="10 11" key="1">
    <citation type="journal article" date="2021" name="Sci. Rep.">
        <title>Chromosome anchoring in Senegalese sole (Solea senegalensis) reveals sex-associated markers and genome rearrangements in flatfish.</title>
        <authorList>
            <person name="Guerrero-Cozar I."/>
            <person name="Gomez-Garrido J."/>
            <person name="Berbel C."/>
            <person name="Martinez-Blanch J.F."/>
            <person name="Alioto T."/>
            <person name="Claros M.G."/>
            <person name="Gagnaire P.A."/>
            <person name="Manchado M."/>
        </authorList>
    </citation>
    <scope>NUCLEOTIDE SEQUENCE [LARGE SCALE GENOMIC DNA]</scope>
    <source>
        <strain evidence="10">Sse05_10M</strain>
    </source>
</reference>
<evidence type="ECO:0000256" key="5">
    <source>
        <dbReference type="ARBA" id="ARBA00023054"/>
    </source>
</evidence>
<sequence length="158" mass="18616">AEVDTLTTEVQIYNELKRRVEESTFKKDLQRNIQAHGSPGAFWESEQESLLFVIEMKNEKIQEQKKKLLQLDQLVDRTLSQEDQIVQVLQQNEDLRVRFNNSQTLVQQLSRELQDLKVALERQVSLNHKLSQEKEQLMFKLRHRDSCPTIHLPAVAPR</sequence>
<comment type="caution">
    <text evidence="10">The sequence shown here is derived from an EMBL/GenBank/DDBJ whole genome shotgun (WGS) entry which is preliminary data.</text>
</comment>
<comment type="similarity">
    <text evidence="8">Belongs to the CCDC69 family.</text>
</comment>
<dbReference type="GO" id="GO:0005634">
    <property type="term" value="C:nucleus"/>
    <property type="evidence" value="ECO:0007669"/>
    <property type="project" value="TreeGrafter"/>
</dbReference>
<dbReference type="Proteomes" id="UP000693946">
    <property type="component" value="Unassembled WGS sequence"/>
</dbReference>
<dbReference type="InterPro" id="IPR051293">
    <property type="entry name" value="MTUS1/CCDC69"/>
</dbReference>
<dbReference type="PANTHER" id="PTHR24200">
    <property type="entry name" value="TOUCAN, ISOFORM A"/>
    <property type="match status" value="1"/>
</dbReference>
<keyword evidence="6" id="KW-0206">Cytoskeleton</keyword>
<keyword evidence="4" id="KW-0519">Myristate</keyword>
<organism evidence="10 11">
    <name type="scientific">Solea senegalensis</name>
    <name type="common">Senegalese sole</name>
    <dbReference type="NCBI Taxonomy" id="28829"/>
    <lineage>
        <taxon>Eukaryota</taxon>
        <taxon>Metazoa</taxon>
        <taxon>Chordata</taxon>
        <taxon>Craniata</taxon>
        <taxon>Vertebrata</taxon>
        <taxon>Euteleostomi</taxon>
        <taxon>Actinopterygii</taxon>
        <taxon>Neopterygii</taxon>
        <taxon>Teleostei</taxon>
        <taxon>Neoteleostei</taxon>
        <taxon>Acanthomorphata</taxon>
        <taxon>Carangaria</taxon>
        <taxon>Pleuronectiformes</taxon>
        <taxon>Pleuronectoidei</taxon>
        <taxon>Soleidae</taxon>
        <taxon>Solea</taxon>
    </lineage>
</organism>
<evidence type="ECO:0000256" key="2">
    <source>
        <dbReference type="ARBA" id="ARBA00004214"/>
    </source>
</evidence>
<feature type="coiled-coil region" evidence="9">
    <location>
        <begin position="54"/>
        <end position="126"/>
    </location>
</feature>
<evidence type="ECO:0000313" key="11">
    <source>
        <dbReference type="Proteomes" id="UP000693946"/>
    </source>
</evidence>
<evidence type="ECO:0000256" key="8">
    <source>
        <dbReference type="ARBA" id="ARBA00038407"/>
    </source>
</evidence>
<evidence type="ECO:0000256" key="3">
    <source>
        <dbReference type="ARBA" id="ARBA00022490"/>
    </source>
</evidence>
<evidence type="ECO:0000256" key="4">
    <source>
        <dbReference type="ARBA" id="ARBA00022707"/>
    </source>
</evidence>
<evidence type="ECO:0008006" key="12">
    <source>
        <dbReference type="Google" id="ProtNLM"/>
    </source>
</evidence>
<dbReference type="GO" id="GO:0030496">
    <property type="term" value="C:midbody"/>
    <property type="evidence" value="ECO:0007669"/>
    <property type="project" value="UniProtKB-SubCell"/>
</dbReference>
<comment type="subcellular location">
    <subcellularLocation>
        <location evidence="1">Cytoplasm</location>
        <location evidence="1">Cytoskeleton</location>
        <location evidence="1">Spindle</location>
    </subcellularLocation>
    <subcellularLocation>
        <location evidence="2">Midbody</location>
    </subcellularLocation>
</comment>
<dbReference type="GO" id="GO:0008017">
    <property type="term" value="F:microtubule binding"/>
    <property type="evidence" value="ECO:0007669"/>
    <property type="project" value="TreeGrafter"/>
</dbReference>